<feature type="domain" description="Protein kinase" evidence="7">
    <location>
        <begin position="199"/>
        <end position="595"/>
    </location>
</feature>
<keyword evidence="3 6" id="KW-0547">Nucleotide-binding</keyword>
<dbReference type="Gene3D" id="1.10.510.10">
    <property type="entry name" value="Transferase(Phosphotransferase) domain 1"/>
    <property type="match status" value="2"/>
</dbReference>
<dbReference type="OrthoDB" id="283111at2759"/>
<protein>
    <recommendedName>
        <fullName evidence="7">Protein kinase domain-containing protein</fullName>
    </recommendedName>
</protein>
<evidence type="ECO:0000259" key="7">
    <source>
        <dbReference type="PROSITE" id="PS50011"/>
    </source>
</evidence>
<accession>H2AWX0</accession>
<dbReference type="InterPro" id="IPR017441">
    <property type="entry name" value="Protein_kinase_ATP_BS"/>
</dbReference>
<dbReference type="FunCoup" id="H2AWX0">
    <property type="interactions" value="832"/>
</dbReference>
<sequence length="610" mass="70709">MAQDLLHSTRKRTRQMNTTTITTNNQDSIISDMLHRQQSLLQNNLLVDDDTDYGNDNNVDDDDDDDDVIFIKEQPVNYQYKKQRTISLPQLPHVKLLYNETINMIPRTQNDDELLHLTGSSTMTLDGNKTVNLNVINDEDTHSTITKHHYANPLIAPFKRHKNIDTTGNALTVVDFFKTDKDGHYVYQKDDIFGSNGRFHALDLLGQGTFGKVLKCYDDMQDKFVAVKIIRSVDRYREAAKTELRILNCILTNDPMGNFQCLLLSDYFDYKNHICLVTNLYGKSIYDFMCANGIARFPGSHIQAIARQLIRSVCFLHDLGIIHTDLKPENILLVDENYIDFNLPEDIVNTLSTRRRNASDGGKRKILKNPEIKIIDFGSAIFHDEYHPPIVSTRHYRAPEIVLGLSWSFPCDIWSIACVLVELTTGESLYPIHENFEHLAMMQRINGEPIPPKIIETMLYKVKHKLGNLPSDLNTTVVKHFNKKNLQLIWPERNRRNEIITNEKSIRRVIESSERLDLLISKILKIDYNNPKFQINWNLSIDKNWALLSNSMMDNGIDKETFNFWYWFVDLLRKMFEFDPTKRITAKEALEHEWFDCGILDEGISNYGNS</sequence>
<dbReference type="GO" id="GO:0005737">
    <property type="term" value="C:cytoplasm"/>
    <property type="evidence" value="ECO:0007669"/>
    <property type="project" value="EnsemblFungi"/>
</dbReference>
<dbReference type="SUPFAM" id="SSF56112">
    <property type="entry name" value="Protein kinase-like (PK-like)"/>
    <property type="match status" value="1"/>
</dbReference>
<evidence type="ECO:0000256" key="3">
    <source>
        <dbReference type="ARBA" id="ARBA00022741"/>
    </source>
</evidence>
<gene>
    <name evidence="8" type="primary">KAFR0F02730</name>
    <name evidence="8" type="ORF">KAFR_0F02730</name>
</gene>
<dbReference type="Proteomes" id="UP000005220">
    <property type="component" value="Chromosome 6"/>
</dbReference>
<dbReference type="AlphaFoldDB" id="H2AWX0"/>
<dbReference type="GeneID" id="13884338"/>
<dbReference type="EMBL" id="HE650826">
    <property type="protein sequence ID" value="CCF58870.1"/>
    <property type="molecule type" value="Genomic_DNA"/>
</dbReference>
<dbReference type="RefSeq" id="XP_003958005.1">
    <property type="nucleotide sequence ID" value="XM_003957956.1"/>
</dbReference>
<dbReference type="PROSITE" id="PS00107">
    <property type="entry name" value="PROTEIN_KINASE_ATP"/>
    <property type="match status" value="1"/>
</dbReference>
<evidence type="ECO:0000256" key="5">
    <source>
        <dbReference type="ARBA" id="ARBA00022840"/>
    </source>
</evidence>
<evidence type="ECO:0000256" key="6">
    <source>
        <dbReference type="PROSITE-ProRule" id="PRU10141"/>
    </source>
</evidence>
<evidence type="ECO:0000256" key="1">
    <source>
        <dbReference type="ARBA" id="ARBA00022527"/>
    </source>
</evidence>
<keyword evidence="4" id="KW-0418">Kinase</keyword>
<dbReference type="KEGG" id="kaf:KAFR_0F02730"/>
<evidence type="ECO:0000256" key="2">
    <source>
        <dbReference type="ARBA" id="ARBA00022679"/>
    </source>
</evidence>
<dbReference type="GO" id="GO:0016480">
    <property type="term" value="P:negative regulation of transcription by RNA polymerase III"/>
    <property type="evidence" value="ECO:0007669"/>
    <property type="project" value="EnsemblFungi"/>
</dbReference>
<keyword evidence="9" id="KW-1185">Reference proteome</keyword>
<dbReference type="PROSITE" id="PS00108">
    <property type="entry name" value="PROTEIN_KINASE_ST"/>
    <property type="match status" value="1"/>
</dbReference>
<dbReference type="PANTHER" id="PTHR45646:SF11">
    <property type="entry name" value="SERINE_THREONINE-PROTEIN KINASE DOA"/>
    <property type="match status" value="1"/>
</dbReference>
<evidence type="ECO:0000313" key="8">
    <source>
        <dbReference type="EMBL" id="CCF58870.1"/>
    </source>
</evidence>
<keyword evidence="5 6" id="KW-0067">ATP-binding</keyword>
<dbReference type="GO" id="GO:0004674">
    <property type="term" value="F:protein serine/threonine kinase activity"/>
    <property type="evidence" value="ECO:0007669"/>
    <property type="project" value="UniProtKB-KW"/>
</dbReference>
<evidence type="ECO:0000256" key="4">
    <source>
        <dbReference type="ARBA" id="ARBA00022777"/>
    </source>
</evidence>
<evidence type="ECO:0000313" key="9">
    <source>
        <dbReference type="Proteomes" id="UP000005220"/>
    </source>
</evidence>
<dbReference type="GO" id="GO:0004713">
    <property type="term" value="F:protein tyrosine kinase activity"/>
    <property type="evidence" value="ECO:0007669"/>
    <property type="project" value="EnsemblFungi"/>
</dbReference>
<dbReference type="Gene3D" id="3.30.200.20">
    <property type="entry name" value="Phosphorylase Kinase, domain 1"/>
    <property type="match status" value="1"/>
</dbReference>
<dbReference type="InterPro" id="IPR008271">
    <property type="entry name" value="Ser/Thr_kinase_AS"/>
</dbReference>
<dbReference type="STRING" id="1071382.H2AWX0"/>
<name>H2AWX0_KAZAF</name>
<dbReference type="InterPro" id="IPR051175">
    <property type="entry name" value="CLK_kinases"/>
</dbReference>
<dbReference type="CDD" id="cd14134">
    <property type="entry name" value="PKc_CLK"/>
    <property type="match status" value="1"/>
</dbReference>
<organism evidence="8 9">
    <name type="scientific">Kazachstania africana (strain ATCC 22294 / BCRC 22015 / CBS 2517 / CECT 1963 / NBRC 1671 / NRRL Y-8276)</name>
    <name type="common">Yeast</name>
    <name type="synonym">Kluyveromyces africanus</name>
    <dbReference type="NCBI Taxonomy" id="1071382"/>
    <lineage>
        <taxon>Eukaryota</taxon>
        <taxon>Fungi</taxon>
        <taxon>Dikarya</taxon>
        <taxon>Ascomycota</taxon>
        <taxon>Saccharomycotina</taxon>
        <taxon>Saccharomycetes</taxon>
        <taxon>Saccharomycetales</taxon>
        <taxon>Saccharomycetaceae</taxon>
        <taxon>Kazachstania</taxon>
    </lineage>
</organism>
<keyword evidence="1" id="KW-0723">Serine/threonine-protein kinase</keyword>
<dbReference type="eggNOG" id="KOG0671">
    <property type="taxonomic scope" value="Eukaryota"/>
</dbReference>
<proteinExistence type="predicted"/>
<dbReference type="GO" id="GO:0043484">
    <property type="term" value="P:regulation of RNA splicing"/>
    <property type="evidence" value="ECO:0007669"/>
    <property type="project" value="TreeGrafter"/>
</dbReference>
<keyword evidence="2" id="KW-0808">Transferase</keyword>
<dbReference type="InterPro" id="IPR000719">
    <property type="entry name" value="Prot_kinase_dom"/>
</dbReference>
<feature type="binding site" evidence="6">
    <location>
        <position position="228"/>
    </location>
    <ligand>
        <name>ATP</name>
        <dbReference type="ChEBI" id="CHEBI:30616"/>
    </ligand>
</feature>
<dbReference type="GO" id="GO:0005524">
    <property type="term" value="F:ATP binding"/>
    <property type="evidence" value="ECO:0007669"/>
    <property type="project" value="UniProtKB-UniRule"/>
</dbReference>
<dbReference type="InParanoid" id="H2AWX0"/>
<dbReference type="Pfam" id="PF00069">
    <property type="entry name" value="Pkinase"/>
    <property type="match status" value="1"/>
</dbReference>
<dbReference type="PROSITE" id="PS50011">
    <property type="entry name" value="PROTEIN_KINASE_DOM"/>
    <property type="match status" value="1"/>
</dbReference>
<reference evidence="8 9" key="1">
    <citation type="journal article" date="2011" name="Proc. Natl. Acad. Sci. U.S.A.">
        <title>Evolutionary erosion of yeast sex chromosomes by mating-type switching accidents.</title>
        <authorList>
            <person name="Gordon J.L."/>
            <person name="Armisen D."/>
            <person name="Proux-Wera E."/>
            <person name="Oheigeartaigh S.S."/>
            <person name="Byrne K.P."/>
            <person name="Wolfe K.H."/>
        </authorList>
    </citation>
    <scope>NUCLEOTIDE SEQUENCE [LARGE SCALE GENOMIC DNA]</scope>
    <source>
        <strain evidence="9">ATCC 22294 / BCRC 22015 / CBS 2517 / CECT 1963 / NBRC 1671 / NRRL Y-8276</strain>
    </source>
</reference>
<dbReference type="PANTHER" id="PTHR45646">
    <property type="entry name" value="SERINE/THREONINE-PROTEIN KINASE DOA-RELATED"/>
    <property type="match status" value="1"/>
</dbReference>
<dbReference type="SMART" id="SM00220">
    <property type="entry name" value="S_TKc"/>
    <property type="match status" value="1"/>
</dbReference>
<dbReference type="GO" id="GO:0005634">
    <property type="term" value="C:nucleus"/>
    <property type="evidence" value="ECO:0007669"/>
    <property type="project" value="EnsemblFungi"/>
</dbReference>
<dbReference type="InterPro" id="IPR011009">
    <property type="entry name" value="Kinase-like_dom_sf"/>
</dbReference>
<dbReference type="HOGENOM" id="CLU_000288_5_8_1"/>